<gene>
    <name evidence="2" type="ORF">CTI12_AA248080</name>
</gene>
<dbReference type="Gene3D" id="3.40.640.10">
    <property type="entry name" value="Type I PLP-dependent aspartate aminotransferase-like (Major domain)"/>
    <property type="match status" value="1"/>
</dbReference>
<dbReference type="Pfam" id="PF00464">
    <property type="entry name" value="SHMT"/>
    <property type="match status" value="1"/>
</dbReference>
<evidence type="ECO:0000313" key="3">
    <source>
        <dbReference type="Proteomes" id="UP000245207"/>
    </source>
</evidence>
<keyword evidence="3" id="KW-1185">Reference proteome</keyword>
<keyword evidence="2" id="KW-0808">Transferase</keyword>
<dbReference type="STRING" id="35608.A0A2U1NMU9"/>
<dbReference type="InterPro" id="IPR015424">
    <property type="entry name" value="PyrdxlP-dep_Trfase"/>
</dbReference>
<sequence>MDCSDLRYKKVKLDETTGELATFLTMKCILGLNQKLTDFTKLSTDREMRNMFLRCFIALTHVCRKQKLILLSDIAHIKAIVVAGVIPSPFEYTDVVPSHYVDHVEP</sequence>
<organism evidence="2 3">
    <name type="scientific">Artemisia annua</name>
    <name type="common">Sweet wormwood</name>
    <dbReference type="NCBI Taxonomy" id="35608"/>
    <lineage>
        <taxon>Eukaryota</taxon>
        <taxon>Viridiplantae</taxon>
        <taxon>Streptophyta</taxon>
        <taxon>Embryophyta</taxon>
        <taxon>Tracheophyta</taxon>
        <taxon>Spermatophyta</taxon>
        <taxon>Magnoliopsida</taxon>
        <taxon>eudicotyledons</taxon>
        <taxon>Gunneridae</taxon>
        <taxon>Pentapetalae</taxon>
        <taxon>asterids</taxon>
        <taxon>campanulids</taxon>
        <taxon>Asterales</taxon>
        <taxon>Asteraceae</taxon>
        <taxon>Asteroideae</taxon>
        <taxon>Anthemideae</taxon>
        <taxon>Artemisiinae</taxon>
        <taxon>Artemisia</taxon>
    </lineage>
</organism>
<name>A0A2U1NMU9_ARTAN</name>
<protein>
    <submittedName>
        <fullName evidence="2">Serine hydroxymethyltransferase, mitochondrial</fullName>
    </submittedName>
</protein>
<dbReference type="AlphaFoldDB" id="A0A2U1NMU9"/>
<dbReference type="SUPFAM" id="SSF53383">
    <property type="entry name" value="PLP-dependent transferases"/>
    <property type="match status" value="1"/>
</dbReference>
<keyword evidence="2" id="KW-0489">Methyltransferase</keyword>
<evidence type="ECO:0000259" key="1">
    <source>
        <dbReference type="Pfam" id="PF00464"/>
    </source>
</evidence>
<proteinExistence type="predicted"/>
<dbReference type="Proteomes" id="UP000245207">
    <property type="component" value="Unassembled WGS sequence"/>
</dbReference>
<reference evidence="2 3" key="1">
    <citation type="journal article" date="2018" name="Mol. Plant">
        <title>The genome of Artemisia annua provides insight into the evolution of Asteraceae family and artemisinin biosynthesis.</title>
        <authorList>
            <person name="Shen Q."/>
            <person name="Zhang L."/>
            <person name="Liao Z."/>
            <person name="Wang S."/>
            <person name="Yan T."/>
            <person name="Shi P."/>
            <person name="Liu M."/>
            <person name="Fu X."/>
            <person name="Pan Q."/>
            <person name="Wang Y."/>
            <person name="Lv Z."/>
            <person name="Lu X."/>
            <person name="Zhang F."/>
            <person name="Jiang W."/>
            <person name="Ma Y."/>
            <person name="Chen M."/>
            <person name="Hao X."/>
            <person name="Li L."/>
            <person name="Tang Y."/>
            <person name="Lv G."/>
            <person name="Zhou Y."/>
            <person name="Sun X."/>
            <person name="Brodelius P.E."/>
            <person name="Rose J.K.C."/>
            <person name="Tang K."/>
        </authorList>
    </citation>
    <scope>NUCLEOTIDE SEQUENCE [LARGE SCALE GENOMIC DNA]</scope>
    <source>
        <strain evidence="3">cv. Huhao1</strain>
        <tissue evidence="2">Leaf</tissue>
    </source>
</reference>
<dbReference type="EMBL" id="PKPP01002502">
    <property type="protein sequence ID" value="PWA74837.1"/>
    <property type="molecule type" value="Genomic_DNA"/>
</dbReference>
<dbReference type="InterPro" id="IPR039429">
    <property type="entry name" value="SHMT-like_dom"/>
</dbReference>
<accession>A0A2U1NMU9</accession>
<dbReference type="InterPro" id="IPR015421">
    <property type="entry name" value="PyrdxlP-dep_Trfase_major"/>
</dbReference>
<dbReference type="GO" id="GO:0008168">
    <property type="term" value="F:methyltransferase activity"/>
    <property type="evidence" value="ECO:0007669"/>
    <property type="project" value="UniProtKB-KW"/>
</dbReference>
<dbReference type="GO" id="GO:0032259">
    <property type="term" value="P:methylation"/>
    <property type="evidence" value="ECO:0007669"/>
    <property type="project" value="UniProtKB-KW"/>
</dbReference>
<comment type="caution">
    <text evidence="2">The sequence shown here is derived from an EMBL/GenBank/DDBJ whole genome shotgun (WGS) entry which is preliminary data.</text>
</comment>
<evidence type="ECO:0000313" key="2">
    <source>
        <dbReference type="EMBL" id="PWA74837.1"/>
    </source>
</evidence>
<feature type="domain" description="Serine hydroxymethyltransferase-like" evidence="1">
    <location>
        <begin position="58"/>
        <end position="97"/>
    </location>
</feature>